<evidence type="ECO:0000256" key="3">
    <source>
        <dbReference type="ARBA" id="ARBA00022630"/>
    </source>
</evidence>
<name>A0ABS3UJK8_9ACTN</name>
<dbReference type="EMBL" id="JAGFNS010000005">
    <property type="protein sequence ID" value="MBO3737882.1"/>
    <property type="molecule type" value="Genomic_DNA"/>
</dbReference>
<keyword evidence="9" id="KW-1185">Reference proteome</keyword>
<keyword evidence="4" id="KW-0274">FAD</keyword>
<evidence type="ECO:0000256" key="4">
    <source>
        <dbReference type="ARBA" id="ARBA00022827"/>
    </source>
</evidence>
<dbReference type="Gene3D" id="1.20.140.10">
    <property type="entry name" value="Butyryl-CoA Dehydrogenase, subunit A, domain 3"/>
    <property type="match status" value="1"/>
</dbReference>
<evidence type="ECO:0000313" key="8">
    <source>
        <dbReference type="EMBL" id="MBO3737882.1"/>
    </source>
</evidence>
<dbReference type="RefSeq" id="WP_208467074.1">
    <property type="nucleotide sequence ID" value="NZ_JAGFNS010000005.1"/>
</dbReference>
<dbReference type="InterPro" id="IPR036250">
    <property type="entry name" value="AcylCo_DH-like_C"/>
</dbReference>
<dbReference type="Pfam" id="PF00441">
    <property type="entry name" value="Acyl-CoA_dh_1"/>
    <property type="match status" value="1"/>
</dbReference>
<dbReference type="InterPro" id="IPR009075">
    <property type="entry name" value="AcylCo_DH/oxidase_C"/>
</dbReference>
<keyword evidence="5" id="KW-0560">Oxidoreductase</keyword>
<evidence type="ECO:0000259" key="7">
    <source>
        <dbReference type="Pfam" id="PF02771"/>
    </source>
</evidence>
<sequence length="375" mass="39471">MRLAPSEEQLAFADSLHAMLAAADLPKVSAAWADGDPGAGRALWSALAGAGVTGLLVPERWGGHDAGPVDLIVACEELGHHAVPGPLAESVAAVPALLTAAATAPNRPRDAAREWLPALARGRLVASLVAPPWLPFAADGDGADLILVTDGDEIRQGHARSVLPSLNPARRLSEVTPGALIASGQDSGLAMELGVLACSAQLLGAARALLERSVDYAKQRTQFGRPIGSFQAVRHQLADVAVAIEFAQPLLYAAAVALKPPPEPPERDPAAGRCVRPVTDEPLDVSAAKVACGEAARRAARVALQVHGAVGYTREHGLWRWLGLVRVLDLAWGTPSWHRARILTGLASEWRESGDHPAAAVRWEPAHPYRKEGFE</sequence>
<dbReference type="Pfam" id="PF02771">
    <property type="entry name" value="Acyl-CoA_dh_N"/>
    <property type="match status" value="1"/>
</dbReference>
<organism evidence="8 9">
    <name type="scientific">Actinoplanes flavus</name>
    <dbReference type="NCBI Taxonomy" id="2820290"/>
    <lineage>
        <taxon>Bacteria</taxon>
        <taxon>Bacillati</taxon>
        <taxon>Actinomycetota</taxon>
        <taxon>Actinomycetes</taxon>
        <taxon>Micromonosporales</taxon>
        <taxon>Micromonosporaceae</taxon>
        <taxon>Actinoplanes</taxon>
    </lineage>
</organism>
<feature type="domain" description="Acyl-CoA dehydrogenase/oxidase C-terminal" evidence="6">
    <location>
        <begin position="196"/>
        <end position="344"/>
    </location>
</feature>
<comment type="similarity">
    <text evidence="2">Belongs to the acyl-CoA dehydrogenase family.</text>
</comment>
<dbReference type="Proteomes" id="UP000679690">
    <property type="component" value="Unassembled WGS sequence"/>
</dbReference>
<accession>A0ABS3UJK8</accession>
<evidence type="ECO:0000313" key="9">
    <source>
        <dbReference type="Proteomes" id="UP000679690"/>
    </source>
</evidence>
<proteinExistence type="inferred from homology"/>
<dbReference type="SUPFAM" id="SSF56645">
    <property type="entry name" value="Acyl-CoA dehydrogenase NM domain-like"/>
    <property type="match status" value="1"/>
</dbReference>
<dbReference type="PANTHER" id="PTHR43884">
    <property type="entry name" value="ACYL-COA DEHYDROGENASE"/>
    <property type="match status" value="1"/>
</dbReference>
<dbReference type="InterPro" id="IPR009100">
    <property type="entry name" value="AcylCoA_DH/oxidase_NM_dom_sf"/>
</dbReference>
<reference evidence="8 9" key="1">
    <citation type="submission" date="2021-03" db="EMBL/GenBank/DDBJ databases">
        <title>Actinoplanes flavus sp. nov., a novel actinomycete isolated from Coconut Palm rhizosphere soil.</title>
        <authorList>
            <person name="Luo X."/>
        </authorList>
    </citation>
    <scope>NUCLEOTIDE SEQUENCE [LARGE SCALE GENOMIC DNA]</scope>
    <source>
        <strain evidence="8 9">NEAU-H7</strain>
    </source>
</reference>
<keyword evidence="3" id="KW-0285">Flavoprotein</keyword>
<dbReference type="InterPro" id="IPR013786">
    <property type="entry name" value="AcylCoA_DH/ox_N"/>
</dbReference>
<evidence type="ECO:0000256" key="2">
    <source>
        <dbReference type="ARBA" id="ARBA00009347"/>
    </source>
</evidence>
<dbReference type="InterPro" id="IPR037069">
    <property type="entry name" value="AcylCoA_DH/ox_N_sf"/>
</dbReference>
<feature type="domain" description="Acyl-CoA dehydrogenase/oxidase N-terminal" evidence="7">
    <location>
        <begin position="6"/>
        <end position="122"/>
    </location>
</feature>
<comment type="cofactor">
    <cofactor evidence="1">
        <name>FAD</name>
        <dbReference type="ChEBI" id="CHEBI:57692"/>
    </cofactor>
</comment>
<comment type="caution">
    <text evidence="8">The sequence shown here is derived from an EMBL/GenBank/DDBJ whole genome shotgun (WGS) entry which is preliminary data.</text>
</comment>
<dbReference type="SUPFAM" id="SSF47203">
    <property type="entry name" value="Acyl-CoA dehydrogenase C-terminal domain-like"/>
    <property type="match status" value="1"/>
</dbReference>
<evidence type="ECO:0000256" key="5">
    <source>
        <dbReference type="ARBA" id="ARBA00023002"/>
    </source>
</evidence>
<evidence type="ECO:0000256" key="1">
    <source>
        <dbReference type="ARBA" id="ARBA00001974"/>
    </source>
</evidence>
<dbReference type="Gene3D" id="1.10.540.10">
    <property type="entry name" value="Acyl-CoA dehydrogenase/oxidase, N-terminal domain"/>
    <property type="match status" value="1"/>
</dbReference>
<protein>
    <submittedName>
        <fullName evidence="8">Acyl-CoA/acyl-ACP dehydrogenase</fullName>
    </submittedName>
</protein>
<dbReference type="PANTHER" id="PTHR43884:SF20">
    <property type="entry name" value="ACYL-COA DEHYDROGENASE FADE28"/>
    <property type="match status" value="1"/>
</dbReference>
<evidence type="ECO:0000259" key="6">
    <source>
        <dbReference type="Pfam" id="PF00441"/>
    </source>
</evidence>
<gene>
    <name evidence="8" type="ORF">J5X75_10145</name>
</gene>